<proteinExistence type="predicted"/>
<evidence type="ECO:0000313" key="1">
    <source>
        <dbReference type="EMBL" id="TQD70696.1"/>
    </source>
</evidence>
<protein>
    <submittedName>
        <fullName evidence="1">Uncharacterized protein</fullName>
    </submittedName>
</protein>
<organism evidence="1 2">
    <name type="scientific">Malus baccata</name>
    <name type="common">Siberian crab apple</name>
    <name type="synonym">Pyrus baccata</name>
    <dbReference type="NCBI Taxonomy" id="106549"/>
    <lineage>
        <taxon>Eukaryota</taxon>
        <taxon>Viridiplantae</taxon>
        <taxon>Streptophyta</taxon>
        <taxon>Embryophyta</taxon>
        <taxon>Tracheophyta</taxon>
        <taxon>Spermatophyta</taxon>
        <taxon>Magnoliopsida</taxon>
        <taxon>eudicotyledons</taxon>
        <taxon>Gunneridae</taxon>
        <taxon>Pentapetalae</taxon>
        <taxon>rosids</taxon>
        <taxon>fabids</taxon>
        <taxon>Rosales</taxon>
        <taxon>Rosaceae</taxon>
        <taxon>Amygdaloideae</taxon>
        <taxon>Maleae</taxon>
        <taxon>Malus</taxon>
    </lineage>
</organism>
<accession>A0A540K8Y9</accession>
<dbReference type="EMBL" id="VIEB01001709">
    <property type="protein sequence ID" value="TQD70696.1"/>
    <property type="molecule type" value="Genomic_DNA"/>
</dbReference>
<sequence length="92" mass="9900">MLGLFEMVGEFENVGDLKLGKGRLAIEYPVNGLGGECSVPSHCVTQVVEEVLDERGNRVVGDEVVGKRVPHEMVVDEGVVDEGVEDEGMADE</sequence>
<dbReference type="Proteomes" id="UP000315295">
    <property type="component" value="Unassembled WGS sequence"/>
</dbReference>
<keyword evidence="2" id="KW-1185">Reference proteome</keyword>
<gene>
    <name evidence="1" type="ORF">C1H46_043769</name>
</gene>
<name>A0A540K8Y9_MALBA</name>
<reference evidence="1 2" key="1">
    <citation type="journal article" date="2019" name="G3 (Bethesda)">
        <title>Sequencing of a Wild Apple (Malus baccata) Genome Unravels the Differences Between Cultivated and Wild Apple Species Regarding Disease Resistance and Cold Tolerance.</title>
        <authorList>
            <person name="Chen X."/>
        </authorList>
    </citation>
    <scope>NUCLEOTIDE SEQUENCE [LARGE SCALE GENOMIC DNA]</scope>
    <source>
        <strain evidence="2">cv. Shandingzi</strain>
        <tissue evidence="1">Leaves</tissue>
    </source>
</reference>
<comment type="caution">
    <text evidence="1">The sequence shown here is derived from an EMBL/GenBank/DDBJ whole genome shotgun (WGS) entry which is preliminary data.</text>
</comment>
<evidence type="ECO:0000313" key="2">
    <source>
        <dbReference type="Proteomes" id="UP000315295"/>
    </source>
</evidence>
<dbReference type="AlphaFoldDB" id="A0A540K8Y9"/>